<evidence type="ECO:0000256" key="3">
    <source>
        <dbReference type="ARBA" id="ARBA00023172"/>
    </source>
</evidence>
<dbReference type="Gene3D" id="1.10.150.130">
    <property type="match status" value="1"/>
</dbReference>
<dbReference type="InterPro" id="IPR013762">
    <property type="entry name" value="Integrase-like_cat_sf"/>
</dbReference>
<evidence type="ECO:0000256" key="2">
    <source>
        <dbReference type="ARBA" id="ARBA00023125"/>
    </source>
</evidence>
<dbReference type="InterPro" id="IPR050090">
    <property type="entry name" value="Tyrosine_recombinase_XerCD"/>
</dbReference>
<feature type="domain" description="Tyr recombinase" evidence="5">
    <location>
        <begin position="107"/>
        <end position="294"/>
    </location>
</feature>
<organism evidence="7 8">
    <name type="scientific">Candidatus Ryanbacteria bacterium RIFCSPLOWO2_12_FULL_47_9c</name>
    <dbReference type="NCBI Taxonomy" id="1802131"/>
    <lineage>
        <taxon>Bacteria</taxon>
        <taxon>Candidatus Ryaniibacteriota</taxon>
    </lineage>
</organism>
<dbReference type="EMBL" id="MHOB01000033">
    <property type="protein sequence ID" value="OGZ57114.1"/>
    <property type="molecule type" value="Genomic_DNA"/>
</dbReference>
<evidence type="ECO:0000256" key="1">
    <source>
        <dbReference type="ARBA" id="ARBA00022908"/>
    </source>
</evidence>
<dbReference type="PANTHER" id="PTHR30349">
    <property type="entry name" value="PHAGE INTEGRASE-RELATED"/>
    <property type="match status" value="1"/>
</dbReference>
<evidence type="ECO:0000256" key="4">
    <source>
        <dbReference type="PROSITE-ProRule" id="PRU01248"/>
    </source>
</evidence>
<feature type="domain" description="Core-binding (CB)" evidence="6">
    <location>
        <begin position="1"/>
        <end position="87"/>
    </location>
</feature>
<accession>A0A1G2H3Q8</accession>
<dbReference type="GO" id="GO:0015074">
    <property type="term" value="P:DNA integration"/>
    <property type="evidence" value="ECO:0007669"/>
    <property type="project" value="UniProtKB-KW"/>
</dbReference>
<dbReference type="PROSITE" id="PS51898">
    <property type="entry name" value="TYR_RECOMBINASE"/>
    <property type="match status" value="1"/>
</dbReference>
<evidence type="ECO:0000259" key="5">
    <source>
        <dbReference type="PROSITE" id="PS51898"/>
    </source>
</evidence>
<dbReference type="CDD" id="cd00798">
    <property type="entry name" value="INT_XerDC_C"/>
    <property type="match status" value="1"/>
</dbReference>
<dbReference type="PANTHER" id="PTHR30349:SF81">
    <property type="entry name" value="TYROSINE RECOMBINASE XERC"/>
    <property type="match status" value="1"/>
</dbReference>
<dbReference type="Gene3D" id="1.10.443.10">
    <property type="entry name" value="Intergrase catalytic core"/>
    <property type="match status" value="1"/>
</dbReference>
<evidence type="ECO:0000313" key="8">
    <source>
        <dbReference type="Proteomes" id="UP000178996"/>
    </source>
</evidence>
<name>A0A1G2H3Q8_9BACT</name>
<dbReference type="InterPro" id="IPR011010">
    <property type="entry name" value="DNA_brk_join_enz"/>
</dbReference>
<dbReference type="GO" id="GO:0003677">
    <property type="term" value="F:DNA binding"/>
    <property type="evidence" value="ECO:0007669"/>
    <property type="project" value="UniProtKB-UniRule"/>
</dbReference>
<keyword evidence="1" id="KW-0229">DNA integration</keyword>
<keyword evidence="2 4" id="KW-0238">DNA-binding</keyword>
<dbReference type="InterPro" id="IPR044068">
    <property type="entry name" value="CB"/>
</dbReference>
<reference evidence="7 8" key="1">
    <citation type="journal article" date="2016" name="Nat. Commun.">
        <title>Thousands of microbial genomes shed light on interconnected biogeochemical processes in an aquifer system.</title>
        <authorList>
            <person name="Anantharaman K."/>
            <person name="Brown C.T."/>
            <person name="Hug L.A."/>
            <person name="Sharon I."/>
            <person name="Castelle C.J."/>
            <person name="Probst A.J."/>
            <person name="Thomas B.C."/>
            <person name="Singh A."/>
            <person name="Wilkins M.J."/>
            <person name="Karaoz U."/>
            <person name="Brodie E.L."/>
            <person name="Williams K.H."/>
            <person name="Hubbard S.S."/>
            <person name="Banfield J.F."/>
        </authorList>
    </citation>
    <scope>NUCLEOTIDE SEQUENCE [LARGE SCALE GENOMIC DNA]</scope>
</reference>
<dbReference type="Pfam" id="PF02899">
    <property type="entry name" value="Phage_int_SAM_1"/>
    <property type="match status" value="1"/>
</dbReference>
<dbReference type="GO" id="GO:0006310">
    <property type="term" value="P:DNA recombination"/>
    <property type="evidence" value="ECO:0007669"/>
    <property type="project" value="UniProtKB-KW"/>
</dbReference>
<protein>
    <recommendedName>
        <fullName evidence="9">Tyrosine recombinase XerC</fullName>
    </recommendedName>
</protein>
<evidence type="ECO:0008006" key="9">
    <source>
        <dbReference type="Google" id="ProtNLM"/>
    </source>
</evidence>
<dbReference type="InterPro" id="IPR004107">
    <property type="entry name" value="Integrase_SAM-like_N"/>
</dbReference>
<proteinExistence type="predicted"/>
<keyword evidence="3" id="KW-0233">DNA recombination</keyword>
<comment type="caution">
    <text evidence="7">The sequence shown here is derived from an EMBL/GenBank/DDBJ whole genome shotgun (WGS) entry which is preliminary data.</text>
</comment>
<evidence type="ECO:0000259" key="6">
    <source>
        <dbReference type="PROSITE" id="PS51900"/>
    </source>
</evidence>
<dbReference type="InterPro" id="IPR010998">
    <property type="entry name" value="Integrase_recombinase_N"/>
</dbReference>
<dbReference type="PROSITE" id="PS51900">
    <property type="entry name" value="CB"/>
    <property type="match status" value="1"/>
</dbReference>
<dbReference type="SUPFAM" id="SSF56349">
    <property type="entry name" value="DNA breaking-rejoining enzymes"/>
    <property type="match status" value="1"/>
</dbReference>
<gene>
    <name evidence="7" type="ORF">A3G60_01775</name>
</gene>
<dbReference type="InterPro" id="IPR002104">
    <property type="entry name" value="Integrase_catalytic"/>
</dbReference>
<dbReference type="AlphaFoldDB" id="A0A1G2H3Q8"/>
<sequence>MMVDRCLREFLEDLELERGRSQKTVENYGHYLRRFFAREKIKSAGDITENKVREFRLWLNRINGDGLSVRTRNYHLIALRMFLKYLAKRDIEALAAEKIELAKVPERDIDIPRHDDLERLLEAPEKMSLSAARRTRDRAMLELLFSTGLRVSELCALNRDSVDLARDEFSVRGKGSKIRLVFLSRAAKDALKKYLDSRGDIEEALFAGTQKKSASRRTIRLTTRQVERLVRRYAIVAGIPGKVTPHTLRHLFATDLLMNGADIRSVQAMLGHSSITTTQIYTHMTDRQLREVHKTFHNKQKK</sequence>
<dbReference type="NCBIfam" id="NF040815">
    <property type="entry name" value="recomb_XerA_Arch"/>
    <property type="match status" value="1"/>
</dbReference>
<dbReference type="Proteomes" id="UP000178996">
    <property type="component" value="Unassembled WGS sequence"/>
</dbReference>
<evidence type="ECO:0000313" key="7">
    <source>
        <dbReference type="EMBL" id="OGZ57114.1"/>
    </source>
</evidence>
<dbReference type="Pfam" id="PF00589">
    <property type="entry name" value="Phage_integrase"/>
    <property type="match status" value="1"/>
</dbReference>